<feature type="transmembrane region" description="Helical" evidence="5">
    <location>
        <begin position="197"/>
        <end position="217"/>
    </location>
</feature>
<dbReference type="SUPFAM" id="SSF103473">
    <property type="entry name" value="MFS general substrate transporter"/>
    <property type="match status" value="1"/>
</dbReference>
<feature type="transmembrane region" description="Helical" evidence="5">
    <location>
        <begin position="21"/>
        <end position="43"/>
    </location>
</feature>
<dbReference type="PANTHER" id="PTHR23507">
    <property type="entry name" value="ZGC:174356"/>
    <property type="match status" value="1"/>
</dbReference>
<comment type="subcellular location">
    <subcellularLocation>
        <location evidence="1">Membrane</location>
        <topology evidence="1">Multi-pass membrane protein</topology>
    </subcellularLocation>
</comment>
<keyword evidence="4 5" id="KW-0472">Membrane</keyword>
<dbReference type="AlphaFoldDB" id="A0AA85JIG1"/>
<dbReference type="GO" id="GO:0022857">
    <property type="term" value="F:transmembrane transporter activity"/>
    <property type="evidence" value="ECO:0007669"/>
    <property type="project" value="TreeGrafter"/>
</dbReference>
<evidence type="ECO:0000256" key="4">
    <source>
        <dbReference type="ARBA" id="ARBA00023136"/>
    </source>
</evidence>
<protein>
    <submittedName>
        <fullName evidence="7">Uncharacterized protein</fullName>
    </submittedName>
</protein>
<evidence type="ECO:0000256" key="2">
    <source>
        <dbReference type="ARBA" id="ARBA00022692"/>
    </source>
</evidence>
<evidence type="ECO:0000256" key="1">
    <source>
        <dbReference type="ARBA" id="ARBA00004141"/>
    </source>
</evidence>
<evidence type="ECO:0000256" key="3">
    <source>
        <dbReference type="ARBA" id="ARBA00022989"/>
    </source>
</evidence>
<keyword evidence="3 5" id="KW-1133">Transmembrane helix</keyword>
<reference evidence="6" key="1">
    <citation type="submission" date="2022-06" db="EMBL/GenBank/DDBJ databases">
        <authorList>
            <person name="Berger JAMES D."/>
            <person name="Berger JAMES D."/>
        </authorList>
    </citation>
    <scope>NUCLEOTIDE SEQUENCE [LARGE SCALE GENOMIC DNA]</scope>
</reference>
<evidence type="ECO:0000313" key="7">
    <source>
        <dbReference type="WBParaSite" id="TREG1_23340.1"/>
    </source>
</evidence>
<feature type="transmembrane region" description="Helical" evidence="5">
    <location>
        <begin position="223"/>
        <end position="247"/>
    </location>
</feature>
<feature type="transmembrane region" description="Helical" evidence="5">
    <location>
        <begin position="121"/>
        <end position="144"/>
    </location>
</feature>
<dbReference type="Proteomes" id="UP000050795">
    <property type="component" value="Unassembled WGS sequence"/>
</dbReference>
<feature type="transmembrane region" description="Helical" evidence="5">
    <location>
        <begin position="63"/>
        <end position="85"/>
    </location>
</feature>
<name>A0AA85JIG1_TRIRE</name>
<reference evidence="7" key="2">
    <citation type="submission" date="2023-11" db="UniProtKB">
        <authorList>
            <consortium name="WormBaseParasite"/>
        </authorList>
    </citation>
    <scope>IDENTIFICATION</scope>
</reference>
<accession>A0AA85JIG1</accession>
<keyword evidence="2 5" id="KW-0812">Transmembrane</keyword>
<dbReference type="WBParaSite" id="TREG1_23340.1">
    <property type="protein sequence ID" value="TREG1_23340.1"/>
    <property type="gene ID" value="TREG1_23340"/>
</dbReference>
<evidence type="ECO:0000256" key="5">
    <source>
        <dbReference type="SAM" id="Phobius"/>
    </source>
</evidence>
<dbReference type="Gene3D" id="1.20.1250.20">
    <property type="entry name" value="MFS general substrate transporter like domains"/>
    <property type="match status" value="1"/>
</dbReference>
<proteinExistence type="predicted"/>
<organism evidence="6 7">
    <name type="scientific">Trichobilharzia regenti</name>
    <name type="common">Nasal bird schistosome</name>
    <dbReference type="NCBI Taxonomy" id="157069"/>
    <lineage>
        <taxon>Eukaryota</taxon>
        <taxon>Metazoa</taxon>
        <taxon>Spiralia</taxon>
        <taxon>Lophotrochozoa</taxon>
        <taxon>Platyhelminthes</taxon>
        <taxon>Trematoda</taxon>
        <taxon>Digenea</taxon>
        <taxon>Strigeidida</taxon>
        <taxon>Schistosomatoidea</taxon>
        <taxon>Schistosomatidae</taxon>
        <taxon>Trichobilharzia</taxon>
    </lineage>
</organism>
<keyword evidence="6" id="KW-1185">Reference proteome</keyword>
<sequence>MQFDKSLKGRIAEKLRDLKDLDPVLVIIMSVVLLGSISALADLQYVAVYLMGPPFLWSPERVGLYSGITDVTAAVISVVFTIVIIKLDEKKKARAKATEADNVTNENVPEPQRTEKHYTRLMNLLVAVLAISLLMLIINRTAVGLAHRFQLPTADIIIYVAAVPRLMKSFCIPLARTMFSICTPPSKQGMIQSVGAFVSRIGFLISLTVLPAIYAATVLTFPAAVFIVVVVLITITLILDLCIPVVIKRENAKLEAAS</sequence>
<dbReference type="GO" id="GO:0016020">
    <property type="term" value="C:membrane"/>
    <property type="evidence" value="ECO:0007669"/>
    <property type="project" value="UniProtKB-SubCell"/>
</dbReference>
<dbReference type="InterPro" id="IPR036259">
    <property type="entry name" value="MFS_trans_sf"/>
</dbReference>
<dbReference type="PANTHER" id="PTHR23507:SF1">
    <property type="entry name" value="FI18259P1-RELATED"/>
    <property type="match status" value="1"/>
</dbReference>
<feature type="transmembrane region" description="Helical" evidence="5">
    <location>
        <begin position="156"/>
        <end position="176"/>
    </location>
</feature>
<evidence type="ECO:0000313" key="6">
    <source>
        <dbReference type="Proteomes" id="UP000050795"/>
    </source>
</evidence>